<gene>
    <name evidence="2" type="ORF">LTR62_004487</name>
</gene>
<feature type="compositionally biased region" description="Low complexity" evidence="1">
    <location>
        <begin position="1539"/>
        <end position="1558"/>
    </location>
</feature>
<feature type="region of interest" description="Disordered" evidence="1">
    <location>
        <begin position="911"/>
        <end position="945"/>
    </location>
</feature>
<reference evidence="2" key="1">
    <citation type="submission" date="2023-08" db="EMBL/GenBank/DDBJ databases">
        <title>Black Yeasts Isolated from many extreme environments.</title>
        <authorList>
            <person name="Coleine C."/>
            <person name="Stajich J.E."/>
            <person name="Selbmann L."/>
        </authorList>
    </citation>
    <scope>NUCLEOTIDE SEQUENCE</scope>
    <source>
        <strain evidence="2">CCFEE 5401</strain>
    </source>
</reference>
<feature type="compositionally biased region" description="Basic and acidic residues" evidence="1">
    <location>
        <begin position="154"/>
        <end position="168"/>
    </location>
</feature>
<feature type="region of interest" description="Disordered" evidence="1">
    <location>
        <begin position="1637"/>
        <end position="1657"/>
    </location>
</feature>
<feature type="compositionally biased region" description="Basic and acidic residues" evidence="1">
    <location>
        <begin position="357"/>
        <end position="373"/>
    </location>
</feature>
<feature type="compositionally biased region" description="Polar residues" evidence="1">
    <location>
        <begin position="338"/>
        <end position="355"/>
    </location>
</feature>
<accession>A0AAN7YG35</accession>
<feature type="compositionally biased region" description="Polar residues" evidence="1">
    <location>
        <begin position="714"/>
        <end position="727"/>
    </location>
</feature>
<comment type="caution">
    <text evidence="2">The sequence shown here is derived from an EMBL/GenBank/DDBJ whole genome shotgun (WGS) entry which is preliminary data.</text>
</comment>
<feature type="region of interest" description="Disordered" evidence="1">
    <location>
        <begin position="1072"/>
        <end position="1406"/>
    </location>
</feature>
<feature type="compositionally biased region" description="Basic and acidic residues" evidence="1">
    <location>
        <begin position="542"/>
        <end position="562"/>
    </location>
</feature>
<protein>
    <submittedName>
        <fullName evidence="2">Uncharacterized protein</fullName>
    </submittedName>
</protein>
<feature type="compositionally biased region" description="Polar residues" evidence="1">
    <location>
        <begin position="875"/>
        <end position="886"/>
    </location>
</feature>
<feature type="region of interest" description="Disordered" evidence="1">
    <location>
        <begin position="100"/>
        <end position="304"/>
    </location>
</feature>
<evidence type="ECO:0000256" key="1">
    <source>
        <dbReference type="SAM" id="MobiDB-lite"/>
    </source>
</evidence>
<dbReference type="EMBL" id="JAVRRL010000033">
    <property type="protein sequence ID" value="KAK5112144.1"/>
    <property type="molecule type" value="Genomic_DNA"/>
</dbReference>
<evidence type="ECO:0000313" key="2">
    <source>
        <dbReference type="EMBL" id="KAK5112144.1"/>
    </source>
</evidence>
<feature type="compositionally biased region" description="Basic and acidic residues" evidence="1">
    <location>
        <begin position="418"/>
        <end position="431"/>
    </location>
</feature>
<proteinExistence type="predicted"/>
<feature type="compositionally biased region" description="Polar residues" evidence="1">
    <location>
        <begin position="1459"/>
        <end position="1468"/>
    </location>
</feature>
<feature type="compositionally biased region" description="Basic and acidic residues" evidence="1">
    <location>
        <begin position="326"/>
        <end position="337"/>
    </location>
</feature>
<feature type="compositionally biased region" description="Basic and acidic residues" evidence="1">
    <location>
        <begin position="1037"/>
        <end position="1047"/>
    </location>
</feature>
<feature type="compositionally biased region" description="Polar residues" evidence="1">
    <location>
        <begin position="1146"/>
        <end position="1179"/>
    </location>
</feature>
<feature type="compositionally biased region" description="Polar residues" evidence="1">
    <location>
        <begin position="1281"/>
        <end position="1296"/>
    </location>
</feature>
<feature type="compositionally biased region" description="Basic and acidic residues" evidence="1">
    <location>
        <begin position="477"/>
        <end position="498"/>
    </location>
</feature>
<feature type="compositionally biased region" description="Low complexity" evidence="1">
    <location>
        <begin position="835"/>
        <end position="854"/>
    </location>
</feature>
<feature type="compositionally biased region" description="Basic and acidic residues" evidence="1">
    <location>
        <begin position="734"/>
        <end position="744"/>
    </location>
</feature>
<sequence length="1657" mass="177461">MNFPAATHNHFRPAAVPALLKITQQAFQVANSKELNQDGPETIRILKAAAGLSVPWLESFDRHQDDLSRDGGGSKGMRSRLTGRMGRYVRDAVEEAGREIGRLEALQQGREGGGNEGRRRKKNKRRNTAQGDGRGEGGDGGEEGERGIGGVIDGHGDEHGNRDGKGNWKEIANGNGKGNGNGGVRAPSLSSAEQGSEHGHDRSARRHKRHRPSRNVPAGREEDGLGANSEGRELGDGRRKRKEKRRRRVRDVSSVERAGKPEGHLRDRESDDQTQTRQRRGQKGEEDFPPVREMGVSDGGVGTEILRAGRPVGLGQAEMPRAIRGPVERLPVDERWDPNSNDANCAQPCPSSQRCRQAKDTSHDGIRGVRDAEGSAPGGGNGAAGLPTGVPAGVPQSTQGPVKSPFVKSDPASRPSRRSKEPNHDSGRDVRAMVGSVTSGGFGTLPVVPPVGFGADQESRRTTGPGKAPYPESVPSSRRDPSAKDAGSDSVRGFRDMKGPVRGGVIGGWPVGVPVGFGTGQVPQRTCEAVGAPFSGSVPSLRRSERLRRPDTDGGRGVRDVESPAGGGSMEGLSTVPPVEFGTGQMPQQARGSAKAPSAEFAPSSRHSRRPNGPDRYGPGGVRDAESSACSIEAAFVPAGQPVGVRTMQLPQVPMAPAVQSDATSRHSWQAREAGRHGVRAVRTPPSSRMPYRREPSKRIWQRRPGRRGESRDSLLSSLVEETNPSILMSEENGMQRDPEEKGRLAQTAGGDGYAGQQFMPVQPKRAPSTLRKSSSLRGTSPPAPRRGFWRARPFSKRSPEPRTHKAGGDGYDVPQFMQAPPELMSRSTDREARSSGPASRRSGVGSRSSTTGSWKSTARLASPQAFRATDPSFDGTSRPGTQHSPAQFRAGAPIPSPYVNRHIPVHPVVISPPFDSRSTRTPPAAYDAYDRRSGSGSGSRSKLSGWFEDVPEGFVIASAHGGRMPRNWPTATQHENEGDFLFSRPGTSVTDEYAAPEILGFVPAPVSSISGDYASQRYQHPSETSRHVLSSRPRTSAKDDYSAERDPAFAPASASFVSGGYASEIYEGPQAAKPPFSATHYSRDPQLRGHSDGSPRAGVGEELDGIERHDYGLGSNSSSVDKTPSTHSRQKSGLTGSRVSRENTTHIQTLENIPNFQCNHTSSTSTDGAGFRSSSQATLLPHHYGRPTPRQPSVRSYVDESELSGRERLSSIDSGMSAYEARDGLVSPPTSQESTQPHHYHRPASKLPSVHGYVEEGEAGRAERLSSVGSGVSPYEIEHSPSSAPNSQATMQSNHYGRPASITPSIRSYPEENEPDRSGRLSSVDSRTSGHRTQHDSGSKRPSVRSYTEGSEREPFERLSSLGPGMKMYGEHERNGQLSPHPFLRGHQSSYAPSMAGPETSSPEAGIAEVGLGAATPSLRTAAQSRVTVPGYSYHSSTRANPLRLSPQQPHPRPSSQATFSTQSKAGSTRPHERFSSSLAEEEHYGSGSRYAQSRPFNHSEISTLKSKAGSTHSHAPPASTLAAVSEYGSEVKHAQSRRSSQARTSTSKSSKTGSAHYHPHPTSALVEESIPHSRLKYAESRRPSHAATSLPKTKAGPTRCHSPPALAAEAVPATEASTSMIDMGFARPVRRKKCHHAASEAPSFCDSVAGTESTA</sequence>
<feature type="compositionally biased region" description="Basic residues" evidence="1">
    <location>
        <begin position="238"/>
        <end position="249"/>
    </location>
</feature>
<feature type="region of interest" description="Disordered" evidence="1">
    <location>
        <begin position="1431"/>
        <end position="1497"/>
    </location>
</feature>
<feature type="compositionally biased region" description="Basic and acidic residues" evidence="1">
    <location>
        <begin position="1082"/>
        <end position="1094"/>
    </location>
</feature>
<feature type="region of interest" description="Disordered" evidence="1">
    <location>
        <begin position="63"/>
        <end position="82"/>
    </location>
</feature>
<feature type="compositionally biased region" description="Basic and acidic residues" evidence="1">
    <location>
        <begin position="1471"/>
        <end position="1486"/>
    </location>
</feature>
<name>A0AAN7YG35_9PEZI</name>
<feature type="region of interest" description="Disordered" evidence="1">
    <location>
        <begin position="1527"/>
        <end position="1605"/>
    </location>
</feature>
<dbReference type="Proteomes" id="UP001310890">
    <property type="component" value="Unassembled WGS sequence"/>
</dbReference>
<feature type="region of interest" description="Disordered" evidence="1">
    <location>
        <begin position="530"/>
        <end position="625"/>
    </location>
</feature>
<feature type="region of interest" description="Disordered" evidence="1">
    <location>
        <begin position="1018"/>
        <end position="1047"/>
    </location>
</feature>
<feature type="compositionally biased region" description="Polar residues" evidence="1">
    <location>
        <begin position="1229"/>
        <end position="1238"/>
    </location>
</feature>
<feature type="compositionally biased region" description="Basic residues" evidence="1">
    <location>
        <begin position="203"/>
        <end position="213"/>
    </location>
</feature>
<organism evidence="2 3">
    <name type="scientific">Meristemomyces frigidus</name>
    <dbReference type="NCBI Taxonomy" id="1508187"/>
    <lineage>
        <taxon>Eukaryota</taxon>
        <taxon>Fungi</taxon>
        <taxon>Dikarya</taxon>
        <taxon>Ascomycota</taxon>
        <taxon>Pezizomycotina</taxon>
        <taxon>Dothideomycetes</taxon>
        <taxon>Dothideomycetidae</taxon>
        <taxon>Mycosphaerellales</taxon>
        <taxon>Teratosphaeriaceae</taxon>
        <taxon>Meristemomyces</taxon>
    </lineage>
</organism>
<feature type="compositionally biased region" description="Basic residues" evidence="1">
    <location>
        <begin position="118"/>
        <end position="127"/>
    </location>
</feature>
<feature type="region of interest" description="Disordered" evidence="1">
    <location>
        <begin position="317"/>
        <end position="498"/>
    </location>
</feature>
<feature type="compositionally biased region" description="Polar residues" evidence="1">
    <location>
        <begin position="1115"/>
        <end position="1139"/>
    </location>
</feature>
<feature type="compositionally biased region" description="Basic and acidic residues" evidence="1">
    <location>
        <begin position="250"/>
        <end position="271"/>
    </location>
</feature>
<feature type="compositionally biased region" description="Basic and acidic residues" evidence="1">
    <location>
        <begin position="798"/>
        <end position="808"/>
    </location>
</feature>
<feature type="region of interest" description="Disordered" evidence="1">
    <location>
        <begin position="659"/>
        <end position="898"/>
    </location>
</feature>
<evidence type="ECO:0000313" key="3">
    <source>
        <dbReference type="Proteomes" id="UP001310890"/>
    </source>
</evidence>